<keyword evidence="5 16" id="KW-0812">Transmembrane</keyword>
<feature type="domain" description="Cadherin" evidence="17">
    <location>
        <begin position="136"/>
        <end position="249"/>
    </location>
</feature>
<keyword evidence="3" id="KW-1003">Cell membrane</keyword>
<dbReference type="GO" id="GO:0072089">
    <property type="term" value="P:stem cell proliferation"/>
    <property type="evidence" value="ECO:0007669"/>
    <property type="project" value="Ensembl"/>
</dbReference>
<evidence type="ECO:0000256" key="4">
    <source>
        <dbReference type="ARBA" id="ARBA00022685"/>
    </source>
</evidence>
<keyword evidence="19" id="KW-1185">Reference proteome</keyword>
<dbReference type="GO" id="GO:0003165">
    <property type="term" value="P:Purkinje myocyte development"/>
    <property type="evidence" value="ECO:0007669"/>
    <property type="project" value="Ensembl"/>
</dbReference>
<dbReference type="GO" id="GO:0043066">
    <property type="term" value="P:negative regulation of apoptotic process"/>
    <property type="evidence" value="ECO:0007669"/>
    <property type="project" value="Ensembl"/>
</dbReference>
<dbReference type="FunFam" id="2.60.40.60:FF:000083">
    <property type="entry name" value="Desmoglein 1"/>
    <property type="match status" value="1"/>
</dbReference>
<evidence type="ECO:0000256" key="11">
    <source>
        <dbReference type="ARBA" id="ARBA00022949"/>
    </source>
</evidence>
<proteinExistence type="predicted"/>
<reference evidence="18" key="1">
    <citation type="submission" date="2025-08" db="UniProtKB">
        <authorList>
            <consortium name="Ensembl"/>
        </authorList>
    </citation>
    <scope>IDENTIFICATION</scope>
</reference>
<evidence type="ECO:0000256" key="2">
    <source>
        <dbReference type="ARBA" id="ARBA00004568"/>
    </source>
</evidence>
<dbReference type="GO" id="GO:0010719">
    <property type="term" value="P:negative regulation of epithelial to mesenchymal transition"/>
    <property type="evidence" value="ECO:0007669"/>
    <property type="project" value="Ensembl"/>
</dbReference>
<dbReference type="GO" id="GO:0005509">
    <property type="term" value="F:calcium ion binding"/>
    <property type="evidence" value="ECO:0007669"/>
    <property type="project" value="UniProtKB-UniRule"/>
</dbReference>
<feature type="domain" description="Cadherin" evidence="17">
    <location>
        <begin position="366"/>
        <end position="473"/>
    </location>
</feature>
<dbReference type="GO" id="GO:0045785">
    <property type="term" value="P:positive regulation of cell adhesion"/>
    <property type="evidence" value="ECO:0007669"/>
    <property type="project" value="Ensembl"/>
</dbReference>
<evidence type="ECO:0000259" key="17">
    <source>
        <dbReference type="PROSITE" id="PS50268"/>
    </source>
</evidence>
<dbReference type="OMA" id="FDEHFLD"/>
<dbReference type="Gene3D" id="2.60.40.60">
    <property type="entry name" value="Cadherins"/>
    <property type="match status" value="5"/>
</dbReference>
<evidence type="ECO:0000256" key="1">
    <source>
        <dbReference type="ARBA" id="ARBA00004251"/>
    </source>
</evidence>
<feature type="transmembrane region" description="Helical" evidence="16">
    <location>
        <begin position="588"/>
        <end position="610"/>
    </location>
</feature>
<dbReference type="PROSITE" id="PS50268">
    <property type="entry name" value="CADHERIN_2"/>
    <property type="match status" value="4"/>
</dbReference>
<evidence type="ECO:0000256" key="8">
    <source>
        <dbReference type="ARBA" id="ARBA00022737"/>
    </source>
</evidence>
<evidence type="ECO:0000256" key="13">
    <source>
        <dbReference type="ARBA" id="ARBA00023136"/>
    </source>
</evidence>
<dbReference type="InterPro" id="IPR020894">
    <property type="entry name" value="Cadherin_CS"/>
</dbReference>
<dbReference type="InterPro" id="IPR009122">
    <property type="entry name" value="Desmosomal_cadherin"/>
</dbReference>
<keyword evidence="11" id="KW-0965">Cell junction</keyword>
<evidence type="ECO:0000256" key="3">
    <source>
        <dbReference type="ARBA" id="ARBA00022475"/>
    </source>
</evidence>
<dbReference type="InterPro" id="IPR050971">
    <property type="entry name" value="Cadherin-domain_protein"/>
</dbReference>
<evidence type="ECO:0000256" key="9">
    <source>
        <dbReference type="ARBA" id="ARBA00022837"/>
    </source>
</evidence>
<dbReference type="GO" id="GO:0045602">
    <property type="term" value="P:negative regulation of endothelial cell differentiation"/>
    <property type="evidence" value="ECO:0007669"/>
    <property type="project" value="Ensembl"/>
</dbReference>
<dbReference type="GO" id="GO:0030057">
    <property type="term" value="C:desmosome"/>
    <property type="evidence" value="ECO:0007669"/>
    <property type="project" value="UniProtKB-SubCell"/>
</dbReference>
<protein>
    <submittedName>
        <fullName evidence="18">Desmoglein 2</fullName>
    </submittedName>
</protein>
<dbReference type="PROSITE" id="PS00232">
    <property type="entry name" value="CADHERIN_1"/>
    <property type="match status" value="2"/>
</dbReference>
<dbReference type="AlphaFoldDB" id="A0A8D0GQB8"/>
<dbReference type="FunFam" id="2.60.40.60:FF:000011">
    <property type="entry name" value="Cadherin 1"/>
    <property type="match status" value="1"/>
</dbReference>
<dbReference type="PANTHER" id="PTHR24025">
    <property type="entry name" value="DESMOGLEIN FAMILY MEMBER"/>
    <property type="match status" value="1"/>
</dbReference>
<dbReference type="GO" id="GO:0005886">
    <property type="term" value="C:plasma membrane"/>
    <property type="evidence" value="ECO:0007669"/>
    <property type="project" value="UniProtKB-SubCell"/>
</dbReference>
<keyword evidence="6" id="KW-0479">Metal-binding</keyword>
<dbReference type="GeneTree" id="ENSGT01030000234624"/>
<dbReference type="GO" id="GO:0014704">
    <property type="term" value="C:intercalated disc"/>
    <property type="evidence" value="ECO:0007669"/>
    <property type="project" value="Ensembl"/>
</dbReference>
<dbReference type="FunFam" id="2.60.40.60:FF:000074">
    <property type="entry name" value="Desmoglein 4"/>
    <property type="match status" value="1"/>
</dbReference>
<dbReference type="Gene3D" id="4.10.900.10">
    <property type="entry name" value="TCF3-CBD (Catenin binding domain)"/>
    <property type="match status" value="1"/>
</dbReference>
<evidence type="ECO:0000256" key="5">
    <source>
        <dbReference type="ARBA" id="ARBA00022692"/>
    </source>
</evidence>
<dbReference type="InterPro" id="IPR015919">
    <property type="entry name" value="Cadherin-like_sf"/>
</dbReference>
<dbReference type="InterPro" id="IPR027397">
    <property type="entry name" value="Catenin-bd_sf"/>
</dbReference>
<dbReference type="GO" id="GO:0060231">
    <property type="term" value="P:mesenchymal to epithelial transition"/>
    <property type="evidence" value="ECO:0007669"/>
    <property type="project" value="Ensembl"/>
</dbReference>
<keyword evidence="13 16" id="KW-0472">Membrane</keyword>
<evidence type="ECO:0000256" key="14">
    <source>
        <dbReference type="ARBA" id="ARBA00023180"/>
    </source>
</evidence>
<evidence type="ECO:0000256" key="6">
    <source>
        <dbReference type="ARBA" id="ARBA00022723"/>
    </source>
</evidence>
<dbReference type="GO" id="GO:0002934">
    <property type="term" value="P:desmosome organization"/>
    <property type="evidence" value="ECO:0007669"/>
    <property type="project" value="Ensembl"/>
</dbReference>
<dbReference type="GO" id="GO:0005737">
    <property type="term" value="C:cytoplasm"/>
    <property type="evidence" value="ECO:0007669"/>
    <property type="project" value="Ensembl"/>
</dbReference>
<dbReference type="FunFam" id="2.60.40.60:FF:000031">
    <property type="entry name" value="Cadherin 3"/>
    <property type="match status" value="1"/>
</dbReference>
<name>A0A8D0GQB8_SPHPU</name>
<keyword evidence="10" id="KW-0130">Cell adhesion</keyword>
<feature type="domain" description="Cadherin" evidence="17">
    <location>
        <begin position="61"/>
        <end position="135"/>
    </location>
</feature>
<dbReference type="GO" id="GO:0150107">
    <property type="term" value="P:positive regulation of protein localization to cell-cell junction"/>
    <property type="evidence" value="ECO:0007669"/>
    <property type="project" value="Ensembl"/>
</dbReference>
<dbReference type="Pfam" id="PF00028">
    <property type="entry name" value="Cadherin"/>
    <property type="match status" value="3"/>
</dbReference>
<reference evidence="18" key="2">
    <citation type="submission" date="2025-09" db="UniProtKB">
        <authorList>
            <consortium name="Ensembl"/>
        </authorList>
    </citation>
    <scope>IDENTIFICATION</scope>
</reference>
<evidence type="ECO:0000256" key="7">
    <source>
        <dbReference type="ARBA" id="ARBA00022729"/>
    </source>
</evidence>
<comment type="subcellular location">
    <subcellularLocation>
        <location evidence="2">Cell junction</location>
        <location evidence="2">Desmosome</location>
    </subcellularLocation>
    <subcellularLocation>
        <location evidence="1">Cell membrane</location>
        <topology evidence="1">Single-pass type I membrane protein</topology>
    </subcellularLocation>
</comment>
<gene>
    <name evidence="18" type="primary">DSG2</name>
</gene>
<dbReference type="PRINTS" id="PR00205">
    <property type="entry name" value="CADHERIN"/>
</dbReference>
<evidence type="ECO:0000256" key="10">
    <source>
        <dbReference type="ARBA" id="ARBA00022889"/>
    </source>
</evidence>
<dbReference type="GO" id="GO:0007156">
    <property type="term" value="P:homophilic cell adhesion via plasma membrane adhesion molecules"/>
    <property type="evidence" value="ECO:0007669"/>
    <property type="project" value="Ensembl"/>
</dbReference>
<organism evidence="18 19">
    <name type="scientific">Sphenodon punctatus</name>
    <name type="common">Tuatara</name>
    <name type="synonym">Hatteria punctata</name>
    <dbReference type="NCBI Taxonomy" id="8508"/>
    <lineage>
        <taxon>Eukaryota</taxon>
        <taxon>Metazoa</taxon>
        <taxon>Chordata</taxon>
        <taxon>Craniata</taxon>
        <taxon>Vertebrata</taxon>
        <taxon>Euteleostomi</taxon>
        <taxon>Lepidosauria</taxon>
        <taxon>Sphenodontia</taxon>
        <taxon>Sphenodontidae</taxon>
        <taxon>Sphenodon</taxon>
    </lineage>
</organism>
<dbReference type="Ensembl" id="ENSSPUT00000009154.1">
    <property type="protein sequence ID" value="ENSSPUP00000008584.1"/>
    <property type="gene ID" value="ENSSPUG00000006655.1"/>
</dbReference>
<dbReference type="PANTHER" id="PTHR24025:SF1">
    <property type="entry name" value="DESMOGLEIN-2"/>
    <property type="match status" value="1"/>
</dbReference>
<dbReference type="GO" id="GO:0098911">
    <property type="term" value="P:regulation of ventricular cardiac muscle cell action potential"/>
    <property type="evidence" value="ECO:0007669"/>
    <property type="project" value="Ensembl"/>
</dbReference>
<keyword evidence="9 15" id="KW-0106">Calcium</keyword>
<dbReference type="SMART" id="SM00112">
    <property type="entry name" value="CA"/>
    <property type="match status" value="4"/>
</dbReference>
<dbReference type="PRINTS" id="PR01819">
    <property type="entry name" value="DESMOGLEIN"/>
</dbReference>
<accession>A0A8D0GQB8</accession>
<sequence length="1054" mass="114981">MQQWGGSTYIHKNISVILGQTSGPSSPASCLRQWPIKMDWEKHTTGHNGGSIPSYDPGVFITYTISGQGVTEPPYGIFVVNGKTGQLNVTGIVDREQTPMLYLRGYALDQNGKNLEKPLDLRIKVMDINDNYPVFSEEVFVGSVEELCEGGTLVMRINATDADEPNNLNSKIAFRIVSQEPSQHSASAFQIKKETGEVRTATLQLDREEYSSYSLVVEAKDRGGDSTGNGKQTAVQIKILDVNDNIPVLEKQSYEGSVKENTANVEVMRMKVFDRDEQFTDNWLANFVIVSGNEGGYFRIETDSQTNEGILTLVKEINYEELQNLNLNIIVSNKAAYHKSIGSSYQAKPIPVKIKVENVKEGPIFKPQTLVINGSESMKINHILGRFQAFDEDTGKIAERITYAVEDAGNWITINSKTAEIKLNKVLDYESRFVINGTYTAKILAITDDFPRKTATGTIAIQIKDINNHCPTLETPVRTECLDATFINVTAVDRDAYPNGAPFTFTIIDEPEGMAKEWKIGQVEGNSMQLISQDMKPGYYQVPILVKDNQGFSCPEKQILQLTLCICSPDGACQERIVKSSVKLGPGAIFLIILAFLLLLLLPLLLLLCYCGRRGAKGFTAIPDSSEEMLRKWNNEGAAPEDKVLDSASKMTSGAGAAARVGGAAGTEAGISGGGGSTSWAKEHYSKTTRTDGRWEDQRALLSGGGYGALGAGQTMIAGSGGAMTMEAGGTTMNEEFLRNYFSDKAVAFAEEDEAQLGKDCLLVYSQEEEGSPHGSVGCCSFIEGDFDDNFLDDLVDKFKTLADICMGKHVETYVGQHSFQALKDKTPNSRYHIPEPVRNIDSGTVGQETVAETSFASRSGIKPARPIPDPLVNSNVRVTETSYGAGSNTVFLDPQFKESVVVTERVLAPASGLQDMFEIPAVPGSLKVQDFPDNQYVVVRERERLLVPSSDLKAPLSIPNLAEGQNVIVTERVVTPTPGLQANNRIPAEGISLQSMMDQPAFSGGGGRQEFIQITDPLFNQGSLVLEDSVPSNSTLSKSSRVSKYSTVQYTRS</sequence>
<keyword evidence="12 16" id="KW-1133">Transmembrane helix</keyword>
<evidence type="ECO:0000313" key="18">
    <source>
        <dbReference type="Ensembl" id="ENSSPUP00000008584.1"/>
    </source>
</evidence>
<dbReference type="GO" id="GO:1903672">
    <property type="term" value="P:positive regulation of sprouting angiogenesis"/>
    <property type="evidence" value="ECO:0007669"/>
    <property type="project" value="Ensembl"/>
</dbReference>
<dbReference type="GO" id="GO:0086073">
    <property type="term" value="P:bundle of His cell-Purkinje myocyte adhesion involved in cell communication"/>
    <property type="evidence" value="ECO:0007669"/>
    <property type="project" value="Ensembl"/>
</dbReference>
<dbReference type="CDD" id="cd11304">
    <property type="entry name" value="Cadherin_repeat"/>
    <property type="match status" value="4"/>
</dbReference>
<dbReference type="GO" id="GO:0050839">
    <property type="term" value="F:cell adhesion molecule binding"/>
    <property type="evidence" value="ECO:0007669"/>
    <property type="project" value="Ensembl"/>
</dbReference>
<keyword evidence="4" id="KW-0165">Cleavage on pair of basic residues</keyword>
<dbReference type="Proteomes" id="UP000694392">
    <property type="component" value="Unplaced"/>
</dbReference>
<keyword evidence="7" id="KW-0732">Signal</keyword>
<evidence type="ECO:0000256" key="12">
    <source>
        <dbReference type="ARBA" id="ARBA00022989"/>
    </source>
</evidence>
<dbReference type="GO" id="GO:1902459">
    <property type="term" value="P:positive regulation of stem cell population maintenance"/>
    <property type="evidence" value="ECO:0007669"/>
    <property type="project" value="Ensembl"/>
</dbReference>
<dbReference type="InterPro" id="IPR002126">
    <property type="entry name" value="Cadherin-like_dom"/>
</dbReference>
<evidence type="ECO:0000256" key="15">
    <source>
        <dbReference type="PROSITE-ProRule" id="PRU00043"/>
    </source>
</evidence>
<keyword evidence="8" id="KW-0677">Repeat</keyword>
<feature type="domain" description="Cadherin" evidence="17">
    <location>
        <begin position="250"/>
        <end position="365"/>
    </location>
</feature>
<dbReference type="FunFam" id="4.10.900.10:FF:000003">
    <property type="entry name" value="Desmoglein 1"/>
    <property type="match status" value="1"/>
</dbReference>
<dbReference type="GO" id="GO:0106015">
    <property type="term" value="P:negative regulation of inflammatory response to wounding"/>
    <property type="evidence" value="ECO:0007669"/>
    <property type="project" value="Ensembl"/>
</dbReference>
<dbReference type="GO" id="GO:0009986">
    <property type="term" value="C:cell surface"/>
    <property type="evidence" value="ECO:0007669"/>
    <property type="project" value="Ensembl"/>
</dbReference>
<evidence type="ECO:0000313" key="19">
    <source>
        <dbReference type="Proteomes" id="UP000694392"/>
    </source>
</evidence>
<keyword evidence="14" id="KW-0325">Glycoprotein</keyword>
<dbReference type="PRINTS" id="PR01818">
    <property type="entry name" value="DESMOCADHERN"/>
</dbReference>
<dbReference type="FunFam" id="2.60.40.60:FF:000068">
    <property type="entry name" value="Desmoglein 1"/>
    <property type="match status" value="1"/>
</dbReference>
<dbReference type="SUPFAM" id="SSF49313">
    <property type="entry name" value="Cadherin-like"/>
    <property type="match status" value="5"/>
</dbReference>
<evidence type="ECO:0000256" key="16">
    <source>
        <dbReference type="SAM" id="Phobius"/>
    </source>
</evidence>
<dbReference type="GO" id="GO:0086091">
    <property type="term" value="P:regulation of heart rate by cardiac conduction"/>
    <property type="evidence" value="ECO:0007669"/>
    <property type="project" value="Ensembl"/>
</dbReference>